<evidence type="ECO:0000313" key="8">
    <source>
        <dbReference type="Proteomes" id="UP000241514"/>
    </source>
</evidence>
<dbReference type="AlphaFoldDB" id="A0A2T4D717"/>
<gene>
    <name evidence="7" type="ORF">C9928_02905</name>
</gene>
<dbReference type="EC" id="2.7.13.3" evidence="3"/>
<dbReference type="Gene3D" id="1.10.287.130">
    <property type="match status" value="1"/>
</dbReference>
<dbReference type="InterPro" id="IPR004358">
    <property type="entry name" value="Sig_transdc_His_kin-like_C"/>
</dbReference>
<dbReference type="SUPFAM" id="SSF55874">
    <property type="entry name" value="ATPase domain of HSP90 chaperone/DNA topoisomerase II/histidine kinase"/>
    <property type="match status" value="1"/>
</dbReference>
<dbReference type="GO" id="GO:0007165">
    <property type="term" value="P:signal transduction"/>
    <property type="evidence" value="ECO:0007669"/>
    <property type="project" value="InterPro"/>
</dbReference>
<sequence>MTTTSISKSLLTSVLSVYFVLTVLVTAVQVVGEYYDTQELLVEELRNQQATFSNSLGRSLWEYNYPQIDAIAQGLISIPAISGVVIRDDTGAVLANLGRTGPLSILPQEPMESYTLAEREGLFGYFSTLVFEFSGNSTQVGDVTLFSTRDIAIDRIKVTLYFIFGSALVKSTFLILLFSLAFNRMLNRPMLDLTNQIRQFRLEDLPRSKIHLKNQRNREFTMIEQAYNQLLDNLADYQADLTRTQQQFEQVNRQLDDQNAILEQEVARKTSSLSGVLVDLERRKSELEARQEKLEREIRQRQEIERDLRETNTRLQNSLSALERAQTQLIESEKMASLGGLVAGITHDVNTPIGVSITAATFIRDRINQLQQALKDKNLTQAQLAAFLDESDEGLTLLENNLTRASDLIGSFKQVAVDQTSEAVREINLKKYLQDVIQALQPHFKNSKHVIQLDIDSAITIRCPAGAIAQIFTNLIQNSLIHGFENQSRGEITIQARRDGDKLLFNYSDNGKGLTQEQLEKIFDPFFTTRRQHGGTGLGTHIVRNLVTQTLNGVIHADAAPGKGLKYTFEMPMQFIDSTN</sequence>
<dbReference type="PANTHER" id="PTHR43065">
    <property type="entry name" value="SENSOR HISTIDINE KINASE"/>
    <property type="match status" value="1"/>
</dbReference>
<dbReference type="GO" id="GO:0016020">
    <property type="term" value="C:membrane"/>
    <property type="evidence" value="ECO:0007669"/>
    <property type="project" value="UniProtKB-SubCell"/>
</dbReference>
<keyword evidence="6" id="KW-0418">Kinase</keyword>
<dbReference type="InterPro" id="IPR003594">
    <property type="entry name" value="HATPase_dom"/>
</dbReference>
<evidence type="ECO:0000256" key="4">
    <source>
        <dbReference type="ARBA" id="ARBA00022553"/>
    </source>
</evidence>
<accession>A0A2T4D717</accession>
<evidence type="ECO:0000256" key="1">
    <source>
        <dbReference type="ARBA" id="ARBA00000085"/>
    </source>
</evidence>
<dbReference type="InterPro" id="IPR003660">
    <property type="entry name" value="HAMP_dom"/>
</dbReference>
<organism evidence="7 8">
    <name type="scientific">Pseudidiomarina aestuarii</name>
    <dbReference type="NCBI Taxonomy" id="624146"/>
    <lineage>
        <taxon>Bacteria</taxon>
        <taxon>Pseudomonadati</taxon>
        <taxon>Pseudomonadota</taxon>
        <taxon>Gammaproteobacteria</taxon>
        <taxon>Alteromonadales</taxon>
        <taxon>Idiomarinaceae</taxon>
        <taxon>Pseudidiomarina</taxon>
    </lineage>
</organism>
<dbReference type="PROSITE" id="PS50109">
    <property type="entry name" value="HIS_KIN"/>
    <property type="match status" value="1"/>
</dbReference>
<comment type="subcellular location">
    <subcellularLocation>
        <location evidence="2">Membrane</location>
    </subcellularLocation>
</comment>
<dbReference type="PANTHER" id="PTHR43065:SF47">
    <property type="match status" value="1"/>
</dbReference>
<dbReference type="InterPro" id="IPR036890">
    <property type="entry name" value="HATPase_C_sf"/>
</dbReference>
<evidence type="ECO:0000256" key="2">
    <source>
        <dbReference type="ARBA" id="ARBA00004370"/>
    </source>
</evidence>
<proteinExistence type="predicted"/>
<keyword evidence="7" id="KW-0547">Nucleotide-binding</keyword>
<dbReference type="Gene3D" id="3.30.565.10">
    <property type="entry name" value="Histidine kinase-like ATPase, C-terminal domain"/>
    <property type="match status" value="1"/>
</dbReference>
<dbReference type="GO" id="GO:0005524">
    <property type="term" value="F:ATP binding"/>
    <property type="evidence" value="ECO:0007669"/>
    <property type="project" value="UniProtKB-KW"/>
</dbReference>
<dbReference type="Proteomes" id="UP000241514">
    <property type="component" value="Unassembled WGS sequence"/>
</dbReference>
<keyword evidence="7" id="KW-0067">ATP-binding</keyword>
<comment type="caution">
    <text evidence="7">The sequence shown here is derived from an EMBL/GenBank/DDBJ whole genome shotgun (WGS) entry which is preliminary data.</text>
</comment>
<keyword evidence="5" id="KW-0808">Transferase</keyword>
<comment type="catalytic activity">
    <reaction evidence="1">
        <text>ATP + protein L-histidine = ADP + protein N-phospho-L-histidine.</text>
        <dbReference type="EC" id="2.7.13.3"/>
    </reaction>
</comment>
<evidence type="ECO:0000256" key="3">
    <source>
        <dbReference type="ARBA" id="ARBA00012438"/>
    </source>
</evidence>
<dbReference type="GO" id="GO:0004673">
    <property type="term" value="F:protein histidine kinase activity"/>
    <property type="evidence" value="ECO:0007669"/>
    <property type="project" value="UniProtKB-EC"/>
</dbReference>
<evidence type="ECO:0000256" key="6">
    <source>
        <dbReference type="ARBA" id="ARBA00022777"/>
    </source>
</evidence>
<dbReference type="PRINTS" id="PR00344">
    <property type="entry name" value="BCTRLSENSOR"/>
</dbReference>
<protein>
    <recommendedName>
        <fullName evidence="3">histidine kinase</fullName>
        <ecNumber evidence="3">2.7.13.3</ecNumber>
    </recommendedName>
</protein>
<dbReference type="InterPro" id="IPR005467">
    <property type="entry name" value="His_kinase_dom"/>
</dbReference>
<keyword evidence="4" id="KW-0597">Phosphoprotein</keyword>
<dbReference type="EMBL" id="PYVG01000010">
    <property type="protein sequence ID" value="PTB89610.1"/>
    <property type="molecule type" value="Genomic_DNA"/>
</dbReference>
<reference evidence="7 8" key="1">
    <citation type="submission" date="2018-03" db="EMBL/GenBank/DDBJ databases">
        <title>Cross-interface Injection: A General Nanoliter Liquid Handling Method Applied to Single Cells Genome Amplification Automated Nanoliter Liquid Handling Applied to Single Cell Multiple Displacement Amplification.</title>
        <authorList>
            <person name="Yun J."/>
            <person name="Xu P."/>
            <person name="Xu J."/>
            <person name="Dai X."/>
            <person name="Wang Y."/>
            <person name="Zheng X."/>
            <person name="Cao C."/>
            <person name="Yi Q."/>
            <person name="Zhu Y."/>
            <person name="Wang L."/>
            <person name="Dong Z."/>
            <person name="Huang Y."/>
            <person name="Huang L."/>
            <person name="Du W."/>
        </authorList>
    </citation>
    <scope>NUCLEOTIDE SEQUENCE [LARGE SCALE GENOMIC DNA]</scope>
    <source>
        <strain evidence="7 8">A9-4</strain>
    </source>
</reference>
<dbReference type="PROSITE" id="PS50885">
    <property type="entry name" value="HAMP"/>
    <property type="match status" value="1"/>
</dbReference>
<evidence type="ECO:0000256" key="5">
    <source>
        <dbReference type="ARBA" id="ARBA00022679"/>
    </source>
</evidence>
<dbReference type="Pfam" id="PF02518">
    <property type="entry name" value="HATPase_c"/>
    <property type="match status" value="1"/>
</dbReference>
<name>A0A2T4D717_9GAMM</name>
<dbReference type="SMART" id="SM00387">
    <property type="entry name" value="HATPase_c"/>
    <property type="match status" value="1"/>
</dbReference>
<evidence type="ECO:0000313" key="7">
    <source>
        <dbReference type="EMBL" id="PTB89610.1"/>
    </source>
</evidence>